<feature type="domain" description="HTH myb-type" evidence="7">
    <location>
        <begin position="78"/>
        <end position="132"/>
    </location>
</feature>
<dbReference type="PANTHER" id="PTHR46621">
    <property type="entry name" value="SNRNA-ACTIVATING PROTEIN COMPLEX SUBUNIT 4"/>
    <property type="match status" value="1"/>
</dbReference>
<dbReference type="PANTHER" id="PTHR46621:SF1">
    <property type="entry name" value="SNRNA-ACTIVATING PROTEIN COMPLEX SUBUNIT 4"/>
    <property type="match status" value="1"/>
</dbReference>
<keyword evidence="3" id="KW-0804">Transcription</keyword>
<feature type="compositionally biased region" description="Basic and acidic residues" evidence="5">
    <location>
        <begin position="415"/>
        <end position="443"/>
    </location>
</feature>
<comment type="caution">
    <text evidence="8">The sequence shown here is derived from an EMBL/GenBank/DDBJ whole genome shotgun (WGS) entry which is preliminary data.</text>
</comment>
<dbReference type="Gene3D" id="1.10.10.60">
    <property type="entry name" value="Homeodomain-like"/>
    <property type="match status" value="3"/>
</dbReference>
<feature type="compositionally biased region" description="Acidic residues" evidence="5">
    <location>
        <begin position="460"/>
        <end position="500"/>
    </location>
</feature>
<evidence type="ECO:0000256" key="1">
    <source>
        <dbReference type="ARBA" id="ARBA00023015"/>
    </source>
</evidence>
<dbReference type="EMBL" id="JAOAOG010000197">
    <property type="protein sequence ID" value="KAJ6241090.1"/>
    <property type="molecule type" value="Genomic_DNA"/>
</dbReference>
<keyword evidence="1" id="KW-0805">Transcription regulation</keyword>
<evidence type="ECO:0000256" key="3">
    <source>
        <dbReference type="ARBA" id="ARBA00023163"/>
    </source>
</evidence>
<evidence type="ECO:0000313" key="9">
    <source>
        <dbReference type="Proteomes" id="UP001150062"/>
    </source>
</evidence>
<accession>A0ABQ8Y8F5</accession>
<feature type="domain" description="HTH myb-type" evidence="7">
    <location>
        <begin position="34"/>
        <end position="77"/>
    </location>
</feature>
<feature type="region of interest" description="Disordered" evidence="5">
    <location>
        <begin position="396"/>
        <end position="689"/>
    </location>
</feature>
<evidence type="ECO:0000259" key="6">
    <source>
        <dbReference type="PROSITE" id="PS50090"/>
    </source>
</evidence>
<feature type="compositionally biased region" description="Acidic residues" evidence="5">
    <location>
        <begin position="516"/>
        <end position="553"/>
    </location>
</feature>
<dbReference type="InterPro" id="IPR009057">
    <property type="entry name" value="Homeodomain-like_sf"/>
</dbReference>
<evidence type="ECO:0000313" key="8">
    <source>
        <dbReference type="EMBL" id="KAJ6241090.1"/>
    </source>
</evidence>
<dbReference type="Pfam" id="PF13921">
    <property type="entry name" value="Myb_DNA-bind_6"/>
    <property type="match status" value="1"/>
</dbReference>
<feature type="region of interest" description="Disordered" evidence="5">
    <location>
        <begin position="252"/>
        <end position="271"/>
    </location>
</feature>
<dbReference type="GO" id="GO:0003677">
    <property type="term" value="F:DNA binding"/>
    <property type="evidence" value="ECO:0007669"/>
    <property type="project" value="UniProtKB-KW"/>
</dbReference>
<proteinExistence type="predicted"/>
<feature type="region of interest" description="Disordered" evidence="5">
    <location>
        <begin position="961"/>
        <end position="983"/>
    </location>
</feature>
<feature type="region of interest" description="Disordered" evidence="5">
    <location>
        <begin position="167"/>
        <end position="244"/>
    </location>
</feature>
<evidence type="ECO:0000256" key="5">
    <source>
        <dbReference type="SAM" id="MobiDB-lite"/>
    </source>
</evidence>
<dbReference type="Proteomes" id="UP001150062">
    <property type="component" value="Unassembled WGS sequence"/>
</dbReference>
<dbReference type="CDD" id="cd00167">
    <property type="entry name" value="SANT"/>
    <property type="match status" value="3"/>
</dbReference>
<dbReference type="InterPro" id="IPR017930">
    <property type="entry name" value="Myb_dom"/>
</dbReference>
<feature type="domain" description="Myb-like" evidence="6">
    <location>
        <begin position="78"/>
        <end position="128"/>
    </location>
</feature>
<feature type="compositionally biased region" description="Polar residues" evidence="5">
    <location>
        <begin position="402"/>
        <end position="413"/>
    </location>
</feature>
<protein>
    <submittedName>
        <fullName evidence="8">Myb DNA-binding domain superfamily protein-related</fullName>
    </submittedName>
</protein>
<dbReference type="InterPro" id="IPR001005">
    <property type="entry name" value="SANT/Myb"/>
</dbReference>
<dbReference type="SMART" id="SM00717">
    <property type="entry name" value="SANT"/>
    <property type="match status" value="3"/>
</dbReference>
<dbReference type="Pfam" id="PF00249">
    <property type="entry name" value="Myb_DNA-binding"/>
    <property type="match status" value="1"/>
</dbReference>
<organism evidence="8 9">
    <name type="scientific">Anaeramoeba flamelloides</name>
    <dbReference type="NCBI Taxonomy" id="1746091"/>
    <lineage>
        <taxon>Eukaryota</taxon>
        <taxon>Metamonada</taxon>
        <taxon>Anaeramoebidae</taxon>
        <taxon>Anaeramoeba</taxon>
    </lineage>
</organism>
<feature type="compositionally biased region" description="Basic and acidic residues" evidence="5">
    <location>
        <begin position="597"/>
        <end position="617"/>
    </location>
</feature>
<dbReference type="SUPFAM" id="SSF46689">
    <property type="entry name" value="Homeodomain-like"/>
    <property type="match status" value="2"/>
</dbReference>
<sequence length="983" mass="115881">MSSVDLDKKIKQLNKEVIEEPVTAPVKHTKTSIWKKEDDKILAKAVKLHNGQDWDLISTFFSDKNATQCLHRWKKVLDPKLKKGSWSMEEDLLLTNAVKKYKSSWPKIALVVEGRTPKQCRERWKNQLDPSIDHGPWRTDENEILIAKHKIYGNKWSKIKEFLPGRPDNVIKNRWNTTLKKRFPEENKKKRSSKTKKKKTNKQNKKKTNNKTKKKINNKNKKKNNKSNNNKQNTLLYTPQKKKKIKYNSVPSTITAHRTSNNLKKKKTKSNLKENIQDKIPTKTKKKEKKKMQLNLILNHELNNNNSSTDIDNINTNNNNIIKNRRITRSFARNLNHVKKPIFSLSAKKKIKITRKKKGRPKKKKIKLNPKIIQKRNNLKEIKRKLKKEQLNNENINNTNKSIGTNKNIMSQNEETIKVKPKIEKKEKKNSKKKEMEKVKNNIEIEEEEFQEKIINKESLDDDKENNDLNDDDDDENDEDEDDNDDDDGDVVDDNDDNYDLEEKQKDNDNNVIDGNYDEEDDDDDADDADDADDDDDDDDYKYEEDEENEDYDFNYLNNNQKQQPKRKRKTKPKSRLKTKTKLIVKVKLKPKTKPNQKLEDEQKIVKEQEQNQKIKNDQSFTMIPQEKKKNSFSQLQYEEESEEETEEKYEEEYEEESEEESENESNFTLQRNNNKSKKETSNKKTMKKKINEMESLSQYIPIYCDRDKNNSPIEKRNIISPNHLSFLPIHNSNIHNSIKKNNQIQKTRNSTQQSSNKISLNSNRIENCNYNRSRKNTQKASNNHNHSLLLTPQKTFFFNPTQRSLTPTSSQLKQNLTNNSTFIRRPLTPTFPKPHSNNNSNPNQNFFLNHINSRHGKTDINSKLKPTTPFSPNYSLFNQQTRGTQFLNYQRALFSPQSKHLNENNYLANYFGNHKVKPKAQNLTNPKQNFRKRNFNIDKENISHNETNIIKKQKPNIHKPAFFSSNSSFSRETKTKKKSIIN</sequence>
<keyword evidence="4" id="KW-0539">Nucleus</keyword>
<feature type="compositionally biased region" description="Basic residues" evidence="5">
    <location>
        <begin position="564"/>
        <end position="595"/>
    </location>
</feature>
<dbReference type="InterPro" id="IPR051575">
    <property type="entry name" value="Myb-like_DNA-bd"/>
</dbReference>
<evidence type="ECO:0000256" key="4">
    <source>
        <dbReference type="ARBA" id="ARBA00023242"/>
    </source>
</evidence>
<reference evidence="8" key="1">
    <citation type="submission" date="2022-08" db="EMBL/GenBank/DDBJ databases">
        <title>Novel sulfate-reducing endosymbionts in the free-living metamonad Anaeramoeba.</title>
        <authorList>
            <person name="Jerlstrom-Hultqvist J."/>
            <person name="Cepicka I."/>
            <person name="Gallot-Lavallee L."/>
            <person name="Salas-Leiva D."/>
            <person name="Curtis B.A."/>
            <person name="Zahonova K."/>
            <person name="Pipaliya S."/>
            <person name="Dacks J."/>
            <person name="Roger A.J."/>
        </authorList>
    </citation>
    <scope>NUCLEOTIDE SEQUENCE</scope>
    <source>
        <strain evidence="8">Schooner1</strain>
    </source>
</reference>
<gene>
    <name evidence="8" type="ORF">M0813_23741</name>
</gene>
<dbReference type="PROSITE" id="PS50090">
    <property type="entry name" value="MYB_LIKE"/>
    <property type="match status" value="3"/>
</dbReference>
<feature type="domain" description="HTH myb-type" evidence="7">
    <location>
        <begin position="134"/>
        <end position="183"/>
    </location>
</feature>
<evidence type="ECO:0000259" key="7">
    <source>
        <dbReference type="PROSITE" id="PS51294"/>
    </source>
</evidence>
<dbReference type="PROSITE" id="PS51294">
    <property type="entry name" value="HTH_MYB"/>
    <property type="match status" value="3"/>
</dbReference>
<keyword evidence="9" id="KW-1185">Reference proteome</keyword>
<feature type="compositionally biased region" description="Basic residues" evidence="5">
    <location>
        <begin position="189"/>
        <end position="225"/>
    </location>
</feature>
<feature type="compositionally biased region" description="Acidic residues" evidence="5">
    <location>
        <begin position="638"/>
        <end position="664"/>
    </location>
</feature>
<keyword evidence="2 8" id="KW-0238">DNA-binding</keyword>
<evidence type="ECO:0000256" key="2">
    <source>
        <dbReference type="ARBA" id="ARBA00023125"/>
    </source>
</evidence>
<feature type="domain" description="Myb-like" evidence="6">
    <location>
        <begin position="129"/>
        <end position="179"/>
    </location>
</feature>
<feature type="domain" description="Myb-like" evidence="6">
    <location>
        <begin position="26"/>
        <end position="77"/>
    </location>
</feature>
<name>A0ABQ8Y8F5_9EUKA</name>